<proteinExistence type="predicted"/>
<keyword evidence="2" id="KW-0812">Transmembrane</keyword>
<feature type="transmembrane region" description="Helical" evidence="2">
    <location>
        <begin position="242"/>
        <end position="261"/>
    </location>
</feature>
<feature type="transmembrane region" description="Helical" evidence="2">
    <location>
        <begin position="1042"/>
        <end position="1060"/>
    </location>
</feature>
<evidence type="ECO:0000313" key="4">
    <source>
        <dbReference type="Proteomes" id="UP000025241"/>
    </source>
</evidence>
<dbReference type="HOGENOM" id="CLU_006561_0_0_6"/>
<feature type="transmembrane region" description="Helical" evidence="2">
    <location>
        <begin position="786"/>
        <end position="808"/>
    </location>
</feature>
<dbReference type="PANTHER" id="PTHR38434">
    <property type="entry name" value="BLL2549 PROTEIN"/>
    <property type="match status" value="1"/>
</dbReference>
<dbReference type="InterPro" id="IPR019286">
    <property type="entry name" value="DUF2339_TM"/>
</dbReference>
<accession>A0A024HPZ4</accession>
<feature type="transmembrane region" description="Helical" evidence="2">
    <location>
        <begin position="883"/>
        <end position="904"/>
    </location>
</feature>
<dbReference type="PANTHER" id="PTHR38434:SF1">
    <property type="entry name" value="BLL2549 PROTEIN"/>
    <property type="match status" value="1"/>
</dbReference>
<dbReference type="Proteomes" id="UP000025241">
    <property type="component" value="Chromosome I"/>
</dbReference>
<dbReference type="eggNOG" id="COG5373">
    <property type="taxonomic scope" value="Bacteria"/>
</dbReference>
<feature type="transmembrane region" description="Helical" evidence="2">
    <location>
        <begin position="1010"/>
        <end position="1030"/>
    </location>
</feature>
<feature type="transmembrane region" description="Helical" evidence="2">
    <location>
        <begin position="474"/>
        <end position="497"/>
    </location>
</feature>
<feature type="region of interest" description="Disordered" evidence="1">
    <location>
        <begin position="117"/>
        <end position="142"/>
    </location>
</feature>
<evidence type="ECO:0008006" key="5">
    <source>
        <dbReference type="Google" id="ProtNLM"/>
    </source>
</evidence>
<feature type="transmembrane region" description="Helical" evidence="2">
    <location>
        <begin position="1081"/>
        <end position="1100"/>
    </location>
</feature>
<dbReference type="OrthoDB" id="207428at2"/>
<feature type="transmembrane region" description="Helical" evidence="2">
    <location>
        <begin position="523"/>
        <end position="544"/>
    </location>
</feature>
<feature type="transmembrane region" description="Helical" evidence="2">
    <location>
        <begin position="420"/>
        <end position="440"/>
    </location>
</feature>
<feature type="transmembrane region" description="Helical" evidence="2">
    <location>
        <begin position="187"/>
        <end position="206"/>
    </location>
</feature>
<feature type="transmembrane region" description="Helical" evidence="2">
    <location>
        <begin position="297"/>
        <end position="315"/>
    </location>
</feature>
<feature type="transmembrane region" description="Helical" evidence="2">
    <location>
        <begin position="218"/>
        <end position="235"/>
    </location>
</feature>
<feature type="transmembrane region" description="Helical" evidence="2">
    <location>
        <begin position="551"/>
        <end position="571"/>
    </location>
</feature>
<dbReference type="STRING" id="1301098.PKB_5407"/>
<evidence type="ECO:0000256" key="1">
    <source>
        <dbReference type="SAM" id="MobiDB-lite"/>
    </source>
</evidence>
<feature type="transmembrane region" description="Helical" evidence="2">
    <location>
        <begin position="941"/>
        <end position="961"/>
    </location>
</feature>
<feature type="transmembrane region" description="Helical" evidence="2">
    <location>
        <begin position="1112"/>
        <end position="1133"/>
    </location>
</feature>
<dbReference type="EMBL" id="HG322950">
    <property type="protein sequence ID" value="CDF86719.1"/>
    <property type="molecule type" value="Genomic_DNA"/>
</dbReference>
<organism evidence="3 4">
    <name type="scientific">Pseudomonas knackmussii (strain DSM 6978 / CCUG 54928 / LMG 23759 / B13)</name>
    <dbReference type="NCBI Taxonomy" id="1301098"/>
    <lineage>
        <taxon>Bacteria</taxon>
        <taxon>Pseudomonadati</taxon>
        <taxon>Pseudomonadota</taxon>
        <taxon>Gammaproteobacteria</taxon>
        <taxon>Pseudomonadales</taxon>
        <taxon>Pseudomonadaceae</taxon>
        <taxon>Pseudomonas</taxon>
    </lineage>
</organism>
<dbReference type="PATRIC" id="fig|1301098.3.peg.5395"/>
<dbReference type="RefSeq" id="WP_043256047.1">
    <property type="nucleotide sequence ID" value="NZ_HG322950.1"/>
</dbReference>
<reference evidence="3 4" key="1">
    <citation type="submission" date="2013-03" db="EMBL/GenBank/DDBJ databases">
        <authorList>
            <person name="Linke B."/>
        </authorList>
    </citation>
    <scope>NUCLEOTIDE SEQUENCE [LARGE SCALE GENOMIC DNA]</scope>
    <source>
        <strain evidence="3 4">B13</strain>
    </source>
</reference>
<dbReference type="AlphaFoldDB" id="A0A024HPZ4"/>
<keyword evidence="4" id="KW-1185">Reference proteome</keyword>
<feature type="transmembrane region" description="Helical" evidence="2">
    <location>
        <begin position="669"/>
        <end position="689"/>
    </location>
</feature>
<feature type="transmembrane region" description="Helical" evidence="2">
    <location>
        <begin position="273"/>
        <end position="290"/>
    </location>
</feature>
<feature type="transmembrane region" description="Helical" evidence="2">
    <location>
        <begin position="730"/>
        <end position="747"/>
    </location>
</feature>
<feature type="transmembrane region" description="Helical" evidence="2">
    <location>
        <begin position="446"/>
        <end position="462"/>
    </location>
</feature>
<feature type="transmembrane region" description="Helical" evidence="2">
    <location>
        <begin position="1174"/>
        <end position="1191"/>
    </location>
</feature>
<gene>
    <name evidence="3" type="ORF">PKB_5407</name>
</gene>
<feature type="transmembrane region" description="Helical" evidence="2">
    <location>
        <begin position="1145"/>
        <end position="1162"/>
    </location>
</feature>
<feature type="transmembrane region" description="Helical" evidence="2">
    <location>
        <begin position="343"/>
        <end position="362"/>
    </location>
</feature>
<feature type="transmembrane region" description="Helical" evidence="2">
    <location>
        <begin position="701"/>
        <end position="724"/>
    </location>
</feature>
<name>A0A024HPZ4_PSEKB</name>
<dbReference type="Pfam" id="PF10101">
    <property type="entry name" value="DUF2339"/>
    <property type="match status" value="2"/>
</dbReference>
<evidence type="ECO:0000256" key="2">
    <source>
        <dbReference type="SAM" id="Phobius"/>
    </source>
</evidence>
<feature type="transmembrane region" description="Helical" evidence="2">
    <location>
        <begin position="754"/>
        <end position="774"/>
    </location>
</feature>
<evidence type="ECO:0000313" key="3">
    <source>
        <dbReference type="EMBL" id="CDF86719.1"/>
    </source>
</evidence>
<keyword evidence="2" id="KW-1133">Transmembrane helix</keyword>
<keyword evidence="2" id="KW-0472">Membrane</keyword>
<sequence length="1205" mass="128996">MQWILMLVGLVLGIGWDESIEGALFGAGLGLLLGQALALHGLQRQNNRLRQQLEQFAARFETGTEALYQRLLKLEQGGVAPVAPASEEAAPPTVEAVAEPATPVETELDWDIELPAAPAPAPSAPEPEWSLQPVERPEPAEQAVAKAEPEVDSASAWTSEPAAPAGPSWFDRALGAARDWLFGGNTVLRIGVLLLFLGLAFLLRYASERVVVPVELRYMGVAAAAIALLGLGWWLRHKRATYALLLQGTGIAVLYLTVFAAMRLHPLLSPGQALGLLVAVTVFSAMLAVLQDALGLAAAAALGGFAAPILTSTGAGNHVALFSYFALLNGGIFAIAWFRAWRLLNLIGFFGTFGIGFAWGLRSYTPELFASTEPFLLLFFLMYVGIGLLFARRRLREAAGLADDADRGETLRWSMRQTDYVDGTVFFGAPLIGFGLQYAVIRHLEFGPAFSALILGLFYMLLARSLSGRGAGRALLLVEACLALGVIFGTLAIPLGLDARWTSAAWAVEGAGIYWLGLRQGRWLARAFALLLQAGAAIAFLGSLRAGVDNLLDGAPLGALMLGAALLFSYWQLRRQGAVGLFDWESRCQPVLAVFGLAFVYLIAPLCFAVPGTAMCWALAGLATLLAGLRLRSRTFLFCAFAVQLLGGALFLANLRAADAGSGVLGSGWTGLFGASLIGLALIVGMLLAARDPLVRDDRRLMLGLSGVLLAGLAFVNLAVLFVLPWRSAAAVWAGSGLLILWLSLVLQQRASFVFGLVLQVLGGAALLFSGQALLGGLSGEGLTPFAHSGFWCPAVLALAALVGAWRLHRAAQADDPMDLGVLTLERLSQLLLAWGAGWWALTALCEITRFVPSAMREHVAVLVAALSVVLWTLIARREQWRALALACLALTPLGVFALASAFHLQSQPLAALGWLGWGALFAAHLWSLRKLEPLLPLPPLRAAHVLGCWLLLTVLALELRYAFLTLAEHYNAWRWLGWALVPSAYLVLVGTRPRLPWPVAAFPREYRSIAAAPVAVVLLGWFWLVNLFSDGAAQPLPYLPLLNPLELGMLIVLAAIFRWSREGLPPLGLALERVRLPVQAVLGASLFALLTMAVCRTAHHWGGVPFAADALLDSMLVQAGLSIVWTLIALGLMVGGHLRARRDLWMVGAALIGVVVIKLFFIELGNSGSLERIVSFIGVGVLLLVVGYFAPLPPRRAEQELPPA</sequence>
<feature type="transmembrane region" description="Helical" evidence="2">
    <location>
        <begin position="374"/>
        <end position="391"/>
    </location>
</feature>
<feature type="transmembrane region" description="Helical" evidence="2">
    <location>
        <begin position="591"/>
        <end position="623"/>
    </location>
</feature>
<feature type="transmembrane region" description="Helical" evidence="2">
    <location>
        <begin position="321"/>
        <end position="338"/>
    </location>
</feature>
<reference evidence="3 4" key="2">
    <citation type="submission" date="2014-05" db="EMBL/GenBank/DDBJ databases">
        <title>Genome sequence of the 3-chlorobenzoate degrading bacterium Pseudomonas knackmussii B13 shows multiple evidence for horizontal gene transfer.</title>
        <authorList>
            <person name="Miyazaki R."/>
            <person name="Bertelli C."/>
            <person name="Falquet L."/>
            <person name="Robinson-Rechavi M."/>
            <person name="Gharib W."/>
            <person name="Roy S."/>
            <person name="Van der Meer J.R."/>
        </authorList>
    </citation>
    <scope>NUCLEOTIDE SEQUENCE [LARGE SCALE GENOMIC DNA]</scope>
    <source>
        <strain evidence="3 4">B13</strain>
    </source>
</reference>
<feature type="transmembrane region" description="Helical" evidence="2">
    <location>
        <begin position="860"/>
        <end position="876"/>
    </location>
</feature>
<dbReference type="KEGG" id="pkc:PKB_5407"/>
<feature type="transmembrane region" description="Helical" evidence="2">
    <location>
        <begin position="23"/>
        <end position="42"/>
    </location>
</feature>
<feature type="transmembrane region" description="Helical" evidence="2">
    <location>
        <begin position="635"/>
        <end position="657"/>
    </location>
</feature>
<feature type="transmembrane region" description="Helical" evidence="2">
    <location>
        <begin position="910"/>
        <end position="929"/>
    </location>
</feature>
<protein>
    <recommendedName>
        <fullName evidence="5">DUF2339 domain-containing protein</fullName>
    </recommendedName>
</protein>